<evidence type="ECO:0000256" key="2">
    <source>
        <dbReference type="SAM" id="SignalP"/>
    </source>
</evidence>
<evidence type="ECO:0000313" key="3">
    <source>
        <dbReference type="EMBL" id="CUQ88100.1"/>
    </source>
</evidence>
<accession>A0A174ZY66</accession>
<protein>
    <recommendedName>
        <fullName evidence="5">Lipoprotein</fullName>
    </recommendedName>
</protein>
<dbReference type="Proteomes" id="UP000078383">
    <property type="component" value="Unassembled WGS sequence"/>
</dbReference>
<evidence type="ECO:0000313" key="4">
    <source>
        <dbReference type="Proteomes" id="UP000078383"/>
    </source>
</evidence>
<dbReference type="OrthoDB" id="2050552at2"/>
<dbReference type="PROSITE" id="PS51257">
    <property type="entry name" value="PROKAR_LIPOPROTEIN"/>
    <property type="match status" value="1"/>
</dbReference>
<dbReference type="AlphaFoldDB" id="A0A174ZY66"/>
<dbReference type="EMBL" id="CZBX01000007">
    <property type="protein sequence ID" value="CUQ88100.1"/>
    <property type="molecule type" value="Genomic_DNA"/>
</dbReference>
<organism evidence="3 4">
    <name type="scientific">[Ruminococcus] torques</name>
    <dbReference type="NCBI Taxonomy" id="33039"/>
    <lineage>
        <taxon>Bacteria</taxon>
        <taxon>Bacillati</taxon>
        <taxon>Bacillota</taxon>
        <taxon>Clostridia</taxon>
        <taxon>Lachnospirales</taxon>
        <taxon>Lachnospiraceae</taxon>
        <taxon>Mediterraneibacter</taxon>
    </lineage>
</organism>
<name>A0A174ZY66_9FIRM</name>
<dbReference type="RefSeq" id="WP_118113485.1">
    <property type="nucleotide sequence ID" value="NZ_CZBX01000007.1"/>
</dbReference>
<evidence type="ECO:0000256" key="1">
    <source>
        <dbReference type="SAM" id="Coils"/>
    </source>
</evidence>
<gene>
    <name evidence="3" type="ORF">ERS852502_01703</name>
</gene>
<feature type="signal peptide" evidence="2">
    <location>
        <begin position="1"/>
        <end position="27"/>
    </location>
</feature>
<keyword evidence="2" id="KW-0732">Signal</keyword>
<sequence>MTIKKKRTKIILPSILTVSLTCGLLLAGCQKTPDQSAVVSKAGGLSEDVIADPLKDGETQTLNLPEHWDTTVTWSNDRGVFHADQKLESVTTGNLPVIEVSQKKLELEQLNGLISYFAGGEILYQTQELTREYYQNLLDRIKNREGFYADNSVEYDLTGLEKLVEEVLPLAPEQTPLQEIGQIEYTSKKTDPAYEAKRKSLEAYGNDILPDTTKQDGMEIHFQATVGADAKGTINAETYDPEAGNYSIFSWSEGNGIELATIENTLARENLTAQYGVPAGNVKESFMEKLQALKDQMEETSLLEETAEDEAEKVLKDLNLENMQLLSSDKILWYAQSDYPEATILEPQEALWNADPNLGKTGYRLTYVPSVSGLKINQDKSGGYSDDSGFAYAPSMPVEQIYIVVTEDGIRSFKWKGMSQEEKIVTENVKLLAFDEIENRLIDQVKYLYPSSQPAEDKTIFGYDVATVELGYTYIPAYKNPQNAWLVPAWFFTISESEDTTAELGTAGKKIEGYQTDYIVLNATDGGRIGSYWR</sequence>
<feature type="coiled-coil region" evidence="1">
    <location>
        <begin position="283"/>
        <end position="310"/>
    </location>
</feature>
<keyword evidence="1" id="KW-0175">Coiled coil</keyword>
<evidence type="ECO:0008006" key="5">
    <source>
        <dbReference type="Google" id="ProtNLM"/>
    </source>
</evidence>
<reference evidence="3 4" key="1">
    <citation type="submission" date="2015-09" db="EMBL/GenBank/DDBJ databases">
        <authorList>
            <consortium name="Pathogen Informatics"/>
        </authorList>
    </citation>
    <scope>NUCLEOTIDE SEQUENCE [LARGE SCALE GENOMIC DNA]</scope>
    <source>
        <strain evidence="3 4">2789STDY5834889</strain>
    </source>
</reference>
<feature type="chain" id="PRO_5039531414" description="Lipoprotein" evidence="2">
    <location>
        <begin position="28"/>
        <end position="534"/>
    </location>
</feature>
<proteinExistence type="predicted"/>